<feature type="compositionally biased region" description="Polar residues" evidence="10">
    <location>
        <begin position="79"/>
        <end position="88"/>
    </location>
</feature>
<evidence type="ECO:0000256" key="5">
    <source>
        <dbReference type="ARBA" id="ARBA00022692"/>
    </source>
</evidence>
<gene>
    <name evidence="12" type="ORF">Amon01_000247600</name>
</gene>
<evidence type="ECO:0000256" key="1">
    <source>
        <dbReference type="ARBA" id="ARBA00004323"/>
    </source>
</evidence>
<name>A0A9W7DIG5_AMBMO</name>
<evidence type="ECO:0000256" key="9">
    <source>
        <dbReference type="ARBA" id="ARBA00023136"/>
    </source>
</evidence>
<keyword evidence="13" id="KW-1185">Reference proteome</keyword>
<sequence length="752" mass="87171">MSLRFPSPPRRTSGSNGLRKKSKLQIFLALIFIFLLFHFIVTFSSDSSLETYKTILNDASVSVTGHSPLSSNKSPSSSEFNETEYSQLKSELDDAKEQASVLHDMNDKLGKAVTETEKEMEAKIAKLQKEHDELVNERKNFLKSSSESHRTKAKDYIKLEYTEEEASKIDISSGDPLFHNFFTQFLQVLKENRMSVPHPDRAFYENGKPVIWSIHLLESPQYLMSEDEISELMRFGDDFINDLTPKHKAVVEKIPPTPPAPFYKGSGYTIVGGGIYSWYSFLAIKQLRNVGSVLPVEVLLPEEKDYESYYCDTLLPKLNAKCIVMSRVFGKENVEGFKLGGYQFKSFALLASSFENTFLMDSDSFAVKNPDPIFESTLYQNFGMITWPDFWRRTTAPAYYKVAGIQIGDKPIRRMNDMFTDPSLFYNSEELKDYKSKVAYHDRAGTIPDWTSESGELLVRKSTHFDVLLLSAYYNTDGPQGYHPLLSQGGAGEGDKETFVAAAHYYGKPYYQLYKAPDRLGEYYKKSLGKMADTTIIQYDPLMDYEILKNNIARMEKDVKNDDFQYIYEYAYRFPWDKDNVDPMFYHIHDPKLNPFFIMDEEVCFDQDHKTEIRNLGDEFGYVGFDVELKIYEDMKHSLCVEKDKFSCFKEERMGKFCNQFVDQRIEFLKKDSDEILKKFNEDHPVVVVNGNGEPVDGDDKKKEDEERKEDDQKENEEKKEDDKKEEKEEEKDKVDDEEIFDKIQEDVDSKF</sequence>
<proteinExistence type="inferred from homology"/>
<feature type="region of interest" description="Disordered" evidence="10">
    <location>
        <begin position="687"/>
        <end position="752"/>
    </location>
</feature>
<comment type="caution">
    <text evidence="12">The sequence shown here is derived from an EMBL/GenBank/DDBJ whole genome shotgun (WGS) entry which is preliminary data.</text>
</comment>
<dbReference type="PANTHER" id="PTHR31646:SF1">
    <property type="entry name" value="ALPHA-1,2-MANNOSYLTRANSFERASE MNN2"/>
    <property type="match status" value="1"/>
</dbReference>
<comment type="pathway">
    <text evidence="2">Protein modification; protein glycosylation.</text>
</comment>
<dbReference type="InterPro" id="IPR022751">
    <property type="entry name" value="Alpha_mannosyltransferase"/>
</dbReference>
<feature type="compositionally biased region" description="Basic and acidic residues" evidence="10">
    <location>
        <begin position="698"/>
        <end position="752"/>
    </location>
</feature>
<dbReference type="GO" id="GO:0000026">
    <property type="term" value="F:alpha-1,2-mannosyltransferase activity"/>
    <property type="evidence" value="ECO:0007669"/>
    <property type="project" value="TreeGrafter"/>
</dbReference>
<organism evidence="12 13">
    <name type="scientific">Ambrosiozyma monospora</name>
    <name type="common">Yeast</name>
    <name type="synonym">Endomycopsis monosporus</name>
    <dbReference type="NCBI Taxonomy" id="43982"/>
    <lineage>
        <taxon>Eukaryota</taxon>
        <taxon>Fungi</taxon>
        <taxon>Dikarya</taxon>
        <taxon>Ascomycota</taxon>
        <taxon>Saccharomycotina</taxon>
        <taxon>Pichiomycetes</taxon>
        <taxon>Pichiales</taxon>
        <taxon>Pichiaceae</taxon>
        <taxon>Ambrosiozyma</taxon>
    </lineage>
</organism>
<feature type="compositionally biased region" description="Low complexity" evidence="10">
    <location>
        <begin position="67"/>
        <end position="78"/>
    </location>
</feature>
<dbReference type="EMBL" id="BSXU01000910">
    <property type="protein sequence ID" value="GMG22074.1"/>
    <property type="molecule type" value="Genomic_DNA"/>
</dbReference>
<dbReference type="Proteomes" id="UP001165063">
    <property type="component" value="Unassembled WGS sequence"/>
</dbReference>
<evidence type="ECO:0000313" key="13">
    <source>
        <dbReference type="Proteomes" id="UP001165063"/>
    </source>
</evidence>
<evidence type="ECO:0000256" key="4">
    <source>
        <dbReference type="ARBA" id="ARBA00022679"/>
    </source>
</evidence>
<reference evidence="12" key="1">
    <citation type="submission" date="2023-04" db="EMBL/GenBank/DDBJ databases">
        <title>Ambrosiozyma monospora NBRC 1965.</title>
        <authorList>
            <person name="Ichikawa N."/>
            <person name="Sato H."/>
            <person name="Tonouchi N."/>
        </authorList>
    </citation>
    <scope>NUCLEOTIDE SEQUENCE</scope>
    <source>
        <strain evidence="12">NBRC 1965</strain>
    </source>
</reference>
<dbReference type="AlphaFoldDB" id="A0A9W7DIG5"/>
<evidence type="ECO:0000256" key="2">
    <source>
        <dbReference type="ARBA" id="ARBA00004922"/>
    </source>
</evidence>
<evidence type="ECO:0000256" key="6">
    <source>
        <dbReference type="ARBA" id="ARBA00022968"/>
    </source>
</evidence>
<evidence type="ECO:0000256" key="10">
    <source>
        <dbReference type="SAM" id="MobiDB-lite"/>
    </source>
</evidence>
<dbReference type="Pfam" id="PF11051">
    <property type="entry name" value="Mannosyl_trans3"/>
    <property type="match status" value="1"/>
</dbReference>
<dbReference type="OrthoDB" id="430354at2759"/>
<dbReference type="InterPro" id="IPR029044">
    <property type="entry name" value="Nucleotide-diphossugar_trans"/>
</dbReference>
<keyword evidence="6" id="KW-0735">Signal-anchor</keyword>
<accession>A0A9W7DIG5</accession>
<dbReference type="SUPFAM" id="SSF53448">
    <property type="entry name" value="Nucleotide-diphospho-sugar transferases"/>
    <property type="match status" value="1"/>
</dbReference>
<comment type="subcellular location">
    <subcellularLocation>
        <location evidence="1">Golgi apparatus membrane</location>
        <topology evidence="1">Single-pass type II membrane protein</topology>
    </subcellularLocation>
</comment>
<feature type="region of interest" description="Disordered" evidence="10">
    <location>
        <begin position="64"/>
        <end position="88"/>
    </location>
</feature>
<comment type="similarity">
    <text evidence="3">Belongs to the MNN1/MNT family.</text>
</comment>
<evidence type="ECO:0000313" key="12">
    <source>
        <dbReference type="EMBL" id="GMG22074.1"/>
    </source>
</evidence>
<evidence type="ECO:0000256" key="7">
    <source>
        <dbReference type="ARBA" id="ARBA00022989"/>
    </source>
</evidence>
<keyword evidence="7 11" id="KW-1133">Transmembrane helix</keyword>
<dbReference type="GO" id="GO:0046354">
    <property type="term" value="P:mannan biosynthetic process"/>
    <property type="evidence" value="ECO:0007669"/>
    <property type="project" value="UniProtKB-ARBA"/>
</dbReference>
<evidence type="ECO:0000256" key="11">
    <source>
        <dbReference type="SAM" id="Phobius"/>
    </source>
</evidence>
<dbReference type="PANTHER" id="PTHR31646">
    <property type="entry name" value="ALPHA-1,2-MANNOSYLTRANSFERASE MNN2"/>
    <property type="match status" value="1"/>
</dbReference>
<protein>
    <submittedName>
        <fullName evidence="12">Unnamed protein product</fullName>
    </submittedName>
</protein>
<keyword evidence="5 11" id="KW-0812">Transmembrane</keyword>
<evidence type="ECO:0000256" key="3">
    <source>
        <dbReference type="ARBA" id="ARBA00009105"/>
    </source>
</evidence>
<dbReference type="GO" id="GO:0000139">
    <property type="term" value="C:Golgi membrane"/>
    <property type="evidence" value="ECO:0007669"/>
    <property type="project" value="UniProtKB-SubCell"/>
</dbReference>
<keyword evidence="9 11" id="KW-0472">Membrane</keyword>
<keyword evidence="8" id="KW-0333">Golgi apparatus</keyword>
<evidence type="ECO:0000256" key="8">
    <source>
        <dbReference type="ARBA" id="ARBA00023034"/>
    </source>
</evidence>
<keyword evidence="4" id="KW-0808">Transferase</keyword>
<feature type="transmembrane region" description="Helical" evidence="11">
    <location>
        <begin position="26"/>
        <end position="45"/>
    </location>
</feature>